<feature type="domain" description="HTH crp-type" evidence="4">
    <location>
        <begin position="152"/>
        <end position="226"/>
    </location>
</feature>
<evidence type="ECO:0000313" key="5">
    <source>
        <dbReference type="EMBL" id="RIV75455.1"/>
    </source>
</evidence>
<reference evidence="5 6" key="1">
    <citation type="submission" date="2018-08" db="EMBL/GenBank/DDBJ databases">
        <title>Altererythrobacter sp.Ery1 and Ery12, the genome sequencing of novel strains in genus Alterythrobacter.</title>
        <authorList>
            <person name="Cheng H."/>
            <person name="Wu Y.-H."/>
            <person name="Fang C."/>
            <person name="Xu X.-W."/>
        </authorList>
    </citation>
    <scope>NUCLEOTIDE SEQUENCE [LARGE SCALE GENOMIC DNA]</scope>
    <source>
        <strain evidence="5 6">Ery1</strain>
    </source>
</reference>
<evidence type="ECO:0000256" key="3">
    <source>
        <dbReference type="ARBA" id="ARBA00023163"/>
    </source>
</evidence>
<organism evidence="5 6">
    <name type="scientific">Pelagerythrobacter aerophilus</name>
    <dbReference type="NCBI Taxonomy" id="2306995"/>
    <lineage>
        <taxon>Bacteria</taxon>
        <taxon>Pseudomonadati</taxon>
        <taxon>Pseudomonadota</taxon>
        <taxon>Alphaproteobacteria</taxon>
        <taxon>Sphingomonadales</taxon>
        <taxon>Erythrobacteraceae</taxon>
        <taxon>Pelagerythrobacter</taxon>
    </lineage>
</organism>
<evidence type="ECO:0000313" key="6">
    <source>
        <dbReference type="Proteomes" id="UP000285092"/>
    </source>
</evidence>
<comment type="caution">
    <text evidence="5">The sequence shown here is derived from an EMBL/GenBank/DDBJ whole genome shotgun (WGS) entry which is preliminary data.</text>
</comment>
<keyword evidence="2" id="KW-0238">DNA-binding</keyword>
<dbReference type="Pfam" id="PF13545">
    <property type="entry name" value="HTH_Crp_2"/>
    <property type="match status" value="1"/>
</dbReference>
<gene>
    <name evidence="5" type="ORF">D2V04_14185</name>
</gene>
<dbReference type="GO" id="GO:0006355">
    <property type="term" value="P:regulation of DNA-templated transcription"/>
    <property type="evidence" value="ECO:0007669"/>
    <property type="project" value="InterPro"/>
</dbReference>
<dbReference type="InterPro" id="IPR012318">
    <property type="entry name" value="HTH_CRP"/>
</dbReference>
<dbReference type="SUPFAM" id="SSF51206">
    <property type="entry name" value="cAMP-binding domain-like"/>
    <property type="match status" value="1"/>
</dbReference>
<keyword evidence="6" id="KW-1185">Reference proteome</keyword>
<dbReference type="Gene3D" id="1.10.10.10">
    <property type="entry name" value="Winged helix-like DNA-binding domain superfamily/Winged helix DNA-binding domain"/>
    <property type="match status" value="1"/>
</dbReference>
<sequence>MKSELERYPLTGRFLLGRLRQAMSDREKDVLESSIIDVREYDDGHRLLTRGEVCERSTMLIDGFIVRAIHENDRRYIVGMQVPGDFVDLHAFALKRLDHDLVTIGPARVGTVMHERLIELMATEPHLSRVLWFSTLLDAALHRQWLLKLEQLKANRRVAHLLAEIWHRLDMVGLSRMDGFRSPLTQTDLADMSGTTAVHMNRAIGELRRLGVADFRRGTLTFADRAKLEEHGDFDPTYLYGPGALYIGNLLDPQD</sequence>
<dbReference type="InterPro" id="IPR018490">
    <property type="entry name" value="cNMP-bd_dom_sf"/>
</dbReference>
<name>A0A418NCD9_9SPHN</name>
<keyword evidence="1" id="KW-0805">Transcription regulation</keyword>
<keyword evidence="3" id="KW-0804">Transcription</keyword>
<dbReference type="Gene3D" id="2.60.120.10">
    <property type="entry name" value="Jelly Rolls"/>
    <property type="match status" value="1"/>
</dbReference>
<dbReference type="AlphaFoldDB" id="A0A418NCD9"/>
<dbReference type="OrthoDB" id="6155297at2"/>
<dbReference type="EMBL" id="QXFK01000019">
    <property type="protein sequence ID" value="RIV75455.1"/>
    <property type="molecule type" value="Genomic_DNA"/>
</dbReference>
<proteinExistence type="predicted"/>
<dbReference type="GO" id="GO:0003677">
    <property type="term" value="F:DNA binding"/>
    <property type="evidence" value="ECO:0007669"/>
    <property type="project" value="UniProtKB-KW"/>
</dbReference>
<dbReference type="InterPro" id="IPR036388">
    <property type="entry name" value="WH-like_DNA-bd_sf"/>
</dbReference>
<evidence type="ECO:0000259" key="4">
    <source>
        <dbReference type="PROSITE" id="PS51063"/>
    </source>
</evidence>
<dbReference type="Proteomes" id="UP000285092">
    <property type="component" value="Unassembled WGS sequence"/>
</dbReference>
<dbReference type="RefSeq" id="WP_119514381.1">
    <property type="nucleotide sequence ID" value="NZ_QXFK01000019.1"/>
</dbReference>
<protein>
    <submittedName>
        <fullName evidence="5">Crp/Fnr family transcriptional regulator</fullName>
    </submittedName>
</protein>
<accession>A0A418NCD9</accession>
<dbReference type="InterPro" id="IPR036390">
    <property type="entry name" value="WH_DNA-bd_sf"/>
</dbReference>
<dbReference type="InterPro" id="IPR014710">
    <property type="entry name" value="RmlC-like_jellyroll"/>
</dbReference>
<evidence type="ECO:0000256" key="1">
    <source>
        <dbReference type="ARBA" id="ARBA00023015"/>
    </source>
</evidence>
<evidence type="ECO:0000256" key="2">
    <source>
        <dbReference type="ARBA" id="ARBA00023125"/>
    </source>
</evidence>
<dbReference type="SUPFAM" id="SSF46785">
    <property type="entry name" value="Winged helix' DNA-binding domain"/>
    <property type="match status" value="1"/>
</dbReference>
<dbReference type="PROSITE" id="PS51063">
    <property type="entry name" value="HTH_CRP_2"/>
    <property type="match status" value="1"/>
</dbReference>